<proteinExistence type="predicted"/>
<reference evidence="1 2" key="1">
    <citation type="journal article" date="2020" name="Mol. Biol. Evol.">
        <title>Distinct Expression and Methylation Patterns for Genes with Different Fates following a Single Whole-Genome Duplication in Flowering Plants.</title>
        <authorList>
            <person name="Shi T."/>
            <person name="Rahmani R.S."/>
            <person name="Gugger P.F."/>
            <person name="Wang M."/>
            <person name="Li H."/>
            <person name="Zhang Y."/>
            <person name="Li Z."/>
            <person name="Wang Q."/>
            <person name="Van de Peer Y."/>
            <person name="Marchal K."/>
            <person name="Chen J."/>
        </authorList>
    </citation>
    <scope>NUCLEOTIDE SEQUENCE [LARGE SCALE GENOMIC DNA]</scope>
    <source>
        <tissue evidence="1">Leaf</tissue>
    </source>
</reference>
<evidence type="ECO:0000313" key="2">
    <source>
        <dbReference type="Proteomes" id="UP000607653"/>
    </source>
</evidence>
<dbReference type="EMBL" id="DUZY01000001">
    <property type="protein sequence ID" value="DAD21354.1"/>
    <property type="molecule type" value="Genomic_DNA"/>
</dbReference>
<keyword evidence="2" id="KW-1185">Reference proteome</keyword>
<evidence type="ECO:0000313" key="1">
    <source>
        <dbReference type="EMBL" id="DAD21354.1"/>
    </source>
</evidence>
<protein>
    <submittedName>
        <fullName evidence="1">Uncharacterized protein</fullName>
    </submittedName>
</protein>
<accession>A0A822XIK6</accession>
<organism evidence="1 2">
    <name type="scientific">Nelumbo nucifera</name>
    <name type="common">Sacred lotus</name>
    <dbReference type="NCBI Taxonomy" id="4432"/>
    <lineage>
        <taxon>Eukaryota</taxon>
        <taxon>Viridiplantae</taxon>
        <taxon>Streptophyta</taxon>
        <taxon>Embryophyta</taxon>
        <taxon>Tracheophyta</taxon>
        <taxon>Spermatophyta</taxon>
        <taxon>Magnoliopsida</taxon>
        <taxon>Proteales</taxon>
        <taxon>Nelumbonaceae</taxon>
        <taxon>Nelumbo</taxon>
    </lineage>
</organism>
<dbReference type="AlphaFoldDB" id="A0A822XIK6"/>
<comment type="caution">
    <text evidence="1">The sequence shown here is derived from an EMBL/GenBank/DDBJ whole genome shotgun (WGS) entry which is preliminary data.</text>
</comment>
<sequence>MILLCNNCSNRQGGSAEDADLKSQLRRLFNRDPDGCQIINITVFII</sequence>
<gene>
    <name evidence="1" type="ORF">HUJ06_022817</name>
</gene>
<name>A0A822XIK6_NELNU</name>
<dbReference type="Proteomes" id="UP000607653">
    <property type="component" value="Unassembled WGS sequence"/>
</dbReference>